<keyword evidence="2" id="KW-1185">Reference proteome</keyword>
<gene>
    <name evidence="1" type="ORF">P4T90_18965</name>
</gene>
<proteinExistence type="predicted"/>
<evidence type="ECO:0000313" key="2">
    <source>
        <dbReference type="Proteomes" id="UP001341444"/>
    </source>
</evidence>
<evidence type="ECO:0008006" key="3">
    <source>
        <dbReference type="Google" id="ProtNLM"/>
    </source>
</evidence>
<organism evidence="1 2">
    <name type="scientific">Heyndrickxia acidicola</name>
    <dbReference type="NCBI Taxonomy" id="209389"/>
    <lineage>
        <taxon>Bacteria</taxon>
        <taxon>Bacillati</taxon>
        <taxon>Bacillota</taxon>
        <taxon>Bacilli</taxon>
        <taxon>Bacillales</taxon>
        <taxon>Bacillaceae</taxon>
        <taxon>Heyndrickxia</taxon>
    </lineage>
</organism>
<name>A0ABU6MKB6_9BACI</name>
<dbReference type="EMBL" id="JARMAB010000030">
    <property type="protein sequence ID" value="MED1205133.1"/>
    <property type="molecule type" value="Genomic_DNA"/>
</dbReference>
<accession>A0ABU6MKB6</accession>
<dbReference type="RefSeq" id="WP_198160158.1">
    <property type="nucleotide sequence ID" value="NZ_JARMAB010000030.1"/>
</dbReference>
<reference evidence="1 2" key="1">
    <citation type="submission" date="2023-03" db="EMBL/GenBank/DDBJ databases">
        <title>Bacillus Genome Sequencing.</title>
        <authorList>
            <person name="Dunlap C."/>
        </authorList>
    </citation>
    <scope>NUCLEOTIDE SEQUENCE [LARGE SCALE GENOMIC DNA]</scope>
    <source>
        <strain evidence="1 2">B-23453</strain>
    </source>
</reference>
<evidence type="ECO:0000313" key="1">
    <source>
        <dbReference type="EMBL" id="MED1205133.1"/>
    </source>
</evidence>
<sequence length="58" mass="6859">MNGLMKWLLSILAVSLLIRYRYKVLNTLLGSYWLRKWAVNLAMNIPGIRSKFIQSTFR</sequence>
<comment type="caution">
    <text evidence="1">The sequence shown here is derived from an EMBL/GenBank/DDBJ whole genome shotgun (WGS) entry which is preliminary data.</text>
</comment>
<dbReference type="Proteomes" id="UP001341444">
    <property type="component" value="Unassembled WGS sequence"/>
</dbReference>
<protein>
    <recommendedName>
        <fullName evidence="3">ATP synthase F0 subunit 8</fullName>
    </recommendedName>
</protein>